<keyword evidence="3" id="KW-1185">Reference proteome</keyword>
<dbReference type="Proteomes" id="UP001280581">
    <property type="component" value="Unassembled WGS sequence"/>
</dbReference>
<proteinExistence type="predicted"/>
<organism evidence="2 3">
    <name type="scientific">Pseudopithomyces chartarum</name>
    <dbReference type="NCBI Taxonomy" id="1892770"/>
    <lineage>
        <taxon>Eukaryota</taxon>
        <taxon>Fungi</taxon>
        <taxon>Dikarya</taxon>
        <taxon>Ascomycota</taxon>
        <taxon>Pezizomycotina</taxon>
        <taxon>Dothideomycetes</taxon>
        <taxon>Pleosporomycetidae</taxon>
        <taxon>Pleosporales</taxon>
        <taxon>Massarineae</taxon>
        <taxon>Didymosphaeriaceae</taxon>
        <taxon>Pseudopithomyces</taxon>
    </lineage>
</organism>
<feature type="compositionally biased region" description="Basic residues" evidence="1">
    <location>
        <begin position="37"/>
        <end position="48"/>
    </location>
</feature>
<accession>A0AAN6LVG6</accession>
<dbReference type="EMBL" id="WVTA01000013">
    <property type="protein sequence ID" value="KAK3202951.1"/>
    <property type="molecule type" value="Genomic_DNA"/>
</dbReference>
<name>A0AAN6LVG6_9PLEO</name>
<protein>
    <submittedName>
        <fullName evidence="2">Uncharacterized protein</fullName>
    </submittedName>
</protein>
<evidence type="ECO:0000313" key="2">
    <source>
        <dbReference type="EMBL" id="KAK3202951.1"/>
    </source>
</evidence>
<reference evidence="2 3" key="1">
    <citation type="submission" date="2021-02" db="EMBL/GenBank/DDBJ databases">
        <title>Genome assembly of Pseudopithomyces chartarum.</title>
        <authorList>
            <person name="Jauregui R."/>
            <person name="Singh J."/>
            <person name="Voisey C."/>
        </authorList>
    </citation>
    <scope>NUCLEOTIDE SEQUENCE [LARGE SCALE GENOMIC DNA]</scope>
    <source>
        <strain evidence="2 3">AGR01</strain>
    </source>
</reference>
<comment type="caution">
    <text evidence="2">The sequence shown here is derived from an EMBL/GenBank/DDBJ whole genome shotgun (WGS) entry which is preliminary data.</text>
</comment>
<evidence type="ECO:0000256" key="1">
    <source>
        <dbReference type="SAM" id="MobiDB-lite"/>
    </source>
</evidence>
<gene>
    <name evidence="2" type="ORF">GRF29_154g1330536</name>
</gene>
<sequence>MGHSLENLENNIGDFVENAMYHAKGYMKYSKQDRRKQSFAHRLRKDRARQRSEERERRERRRHGLPDVPFLQKTTEVSTHIAGMKAPLKPRAAIAKRYTDNITHKWRRFLMEDTFLRDLIVQEKNGETLGGPQLLQEDLKESLDGLRLNEEDIHPIFSNLNLERCLLESELSIPAVRRTTLSMRPALALATKFLTAPELQSWWYHLIYGVPATDRSTRKSYLRASPLEEDIPTARTEFAAVLEALSRRIQFCWTTGALRDGTGFDGIHSSFGFWDMLGNFIDTSKMDLRTARKRADGYNGFIGISTRFLYHLLSPTSPARSDLQADTRLQVQLAVTLTHELAHAVYAFRNQPFANYQYPSGELHIFDTDVVNEAGASWENHIWDGVILNCSVDRDGISDMVARTWGMEVLPSPWALTYVPDAWLRDLFRDTTWGDVSGHMAKLERPMGRPNKFVAERWLWKPRMPVLFQVTVKIHLTLRRCQYLTCREHEDYRS</sequence>
<evidence type="ECO:0000313" key="3">
    <source>
        <dbReference type="Proteomes" id="UP001280581"/>
    </source>
</evidence>
<feature type="region of interest" description="Disordered" evidence="1">
    <location>
        <begin position="31"/>
        <end position="66"/>
    </location>
</feature>
<dbReference type="AlphaFoldDB" id="A0AAN6LVG6"/>